<feature type="transmembrane region" description="Helical" evidence="1">
    <location>
        <begin position="12"/>
        <end position="36"/>
    </location>
</feature>
<dbReference type="SUPFAM" id="SSF54523">
    <property type="entry name" value="Pili subunits"/>
    <property type="match status" value="1"/>
</dbReference>
<protein>
    <recommendedName>
        <fullName evidence="3">Prepilin-type N-terminal cleavage/methylation domain-containing protein</fullName>
    </recommendedName>
</protein>
<evidence type="ECO:0000256" key="1">
    <source>
        <dbReference type="SAM" id="Phobius"/>
    </source>
</evidence>
<dbReference type="InterPro" id="IPR045584">
    <property type="entry name" value="Pilin-like"/>
</dbReference>
<sequence>MQRFPSLRKKSGFTLLELVIVLFFITLILGLTTVYFSGGLSSVRIESAGREIMATMRYARSLARINHEQQIINIDIDAKRYGIEGRKGRNIPDDVRIKIIDPFSGELVTGKYRLVYSKAGSAGGSAIVLWNNKKELNILTDPVMGSVIIR</sequence>
<gene>
    <name evidence="2" type="ORF">N47_G39820</name>
</gene>
<name>E1YDL4_9BACT</name>
<keyword evidence="1" id="KW-0472">Membrane</keyword>
<accession>E1YDL4</accession>
<evidence type="ECO:0008006" key="3">
    <source>
        <dbReference type="Google" id="ProtNLM"/>
    </source>
</evidence>
<organism evidence="2">
    <name type="scientific">uncultured Desulfobacterium sp</name>
    <dbReference type="NCBI Taxonomy" id="201089"/>
    <lineage>
        <taxon>Bacteria</taxon>
        <taxon>Pseudomonadati</taxon>
        <taxon>Thermodesulfobacteriota</taxon>
        <taxon>Desulfobacteria</taxon>
        <taxon>Desulfobacterales</taxon>
        <taxon>Desulfobacteriaceae</taxon>
        <taxon>Desulfobacterium</taxon>
        <taxon>environmental samples</taxon>
    </lineage>
</organism>
<keyword evidence="1" id="KW-1133">Transmembrane helix</keyword>
<keyword evidence="1" id="KW-0812">Transmembrane</keyword>
<dbReference type="EMBL" id="FR695868">
    <property type="protein sequence ID" value="CBX28658.1"/>
    <property type="molecule type" value="Genomic_DNA"/>
</dbReference>
<reference evidence="2" key="1">
    <citation type="journal article" date="2011" name="Environ. Microbiol.">
        <title>Genomic insights into the metabolic potential of the polycyclic aromatic hydrocarbon degrading sulfate-reducing Deltaproteobacterium N47.</title>
        <authorList>
            <person name="Bergmann F."/>
            <person name="Selesi D."/>
            <person name="Weinmaier T."/>
            <person name="Tischler P."/>
            <person name="Rattei T."/>
            <person name="Meckenstock R.U."/>
        </authorList>
    </citation>
    <scope>NUCLEOTIDE SEQUENCE</scope>
</reference>
<proteinExistence type="predicted"/>
<evidence type="ECO:0000313" key="2">
    <source>
        <dbReference type="EMBL" id="CBX28658.1"/>
    </source>
</evidence>
<dbReference type="AlphaFoldDB" id="E1YDL4"/>